<evidence type="ECO:0008006" key="3">
    <source>
        <dbReference type="Google" id="ProtNLM"/>
    </source>
</evidence>
<protein>
    <recommendedName>
        <fullName evidence="3">Bacterial surface antigen (D15) domain-containing protein</fullName>
    </recommendedName>
</protein>
<name>A0ABX1WVZ7_9BACT</name>
<accession>A0ABX1WVZ7</accession>
<keyword evidence="2" id="KW-1185">Reference proteome</keyword>
<comment type="caution">
    <text evidence="1">The sequence shown here is derived from an EMBL/GenBank/DDBJ whole genome shotgun (WGS) entry which is preliminary data.</text>
</comment>
<reference evidence="1 2" key="1">
    <citation type="submission" date="2018-12" db="EMBL/GenBank/DDBJ databases">
        <title>Marinifilum JC070 sp. nov., a marine bacterium isolated from Yongle Blue Hole in the South China Sea.</title>
        <authorList>
            <person name="Fu T."/>
        </authorList>
    </citation>
    <scope>NUCLEOTIDE SEQUENCE [LARGE SCALE GENOMIC DNA]</scope>
    <source>
        <strain evidence="1 2">JC070</strain>
    </source>
</reference>
<dbReference type="RefSeq" id="WP_171595583.1">
    <property type="nucleotide sequence ID" value="NZ_RZNH01000016.1"/>
</dbReference>
<evidence type="ECO:0000313" key="2">
    <source>
        <dbReference type="Proteomes" id="UP000732105"/>
    </source>
</evidence>
<organism evidence="1 2">
    <name type="scientific">Marinifilum caeruleilacunae</name>
    <dbReference type="NCBI Taxonomy" id="2499076"/>
    <lineage>
        <taxon>Bacteria</taxon>
        <taxon>Pseudomonadati</taxon>
        <taxon>Bacteroidota</taxon>
        <taxon>Bacteroidia</taxon>
        <taxon>Marinilabiliales</taxon>
        <taxon>Marinifilaceae</taxon>
    </lineage>
</organism>
<dbReference type="EMBL" id="RZNH01000016">
    <property type="protein sequence ID" value="NOU60295.1"/>
    <property type="molecule type" value="Genomic_DNA"/>
</dbReference>
<gene>
    <name evidence="1" type="ORF">ELS83_10695</name>
</gene>
<dbReference type="Proteomes" id="UP000732105">
    <property type="component" value="Unassembled WGS sequence"/>
</dbReference>
<sequence length="623" mass="72456">MLKDSIIKPTRKTDLPDSTIVISRDTIVFLLDTVGERKKDAKQSGSKFYHAIQRGAYKRKFTKELYKLFFVAPDKISPTDTIKTERSETAFVIYQGKTIRNIEVKVLEPFGSSLHDTTKVANSWIERAGNTLHHTSRRGHLKKMLHLEEGDKLDAYSLADNERLIRQLNYIKDAFFRVIPVKGSNKFVDLQLWVKDQFSWGINLDLGSGLSTDFEIYSRNLYGIGHEFSNNFHYDSDEDQKFGYSGRYTIRNLKRSYIDASFIYENTYEKSVVGIDFEKEFETYNTKTAGGFSLSKTMRSDKIMDDDPIRNEIPLDFNYGNLWYGTSIKLDSKNLFARRKMYFTGRIASRKFFERPETGPELNQFFHNNILYLGGISISQTQYYKSNLIYNFGRTEDIPYGSLAQMNFGYEDREYSHRLYLGFDFQNATYIRKTRSYLFNRIAIGGFFNSKRFEQGTLIAQSKFFSCIRKLGALRFRNFGDLKYTLGIRRFPEEFVTINNRYGIRGFKSEEVIGKQKLSLNLETVAFTPYMLGGFKFAFYTFGDMGIIGSNQKHIFKGDYYYGLGFGVRLHNENLVFKTIQLRLAFYPNAPSDFQSAAFRLSGEERPRFNDFKVGQPDVVPYE</sequence>
<proteinExistence type="predicted"/>
<evidence type="ECO:0000313" key="1">
    <source>
        <dbReference type="EMBL" id="NOU60295.1"/>
    </source>
</evidence>